<feature type="active site" description="Proton donor" evidence="4">
    <location>
        <position position="506"/>
    </location>
</feature>
<evidence type="ECO:0000259" key="8">
    <source>
        <dbReference type="Pfam" id="PF03636"/>
    </source>
</evidence>
<evidence type="ECO:0000313" key="9">
    <source>
        <dbReference type="EMBL" id="QDY86954.1"/>
    </source>
</evidence>
<dbReference type="EMBL" id="CP042295">
    <property type="protein sequence ID" value="QDY86954.1"/>
    <property type="molecule type" value="Genomic_DNA"/>
</dbReference>
<dbReference type="Gene3D" id="2.70.98.40">
    <property type="entry name" value="Glycoside hydrolase, family 65, N-terminal domain"/>
    <property type="match status" value="1"/>
</dbReference>
<dbReference type="AlphaFoldDB" id="A0A5B8K6U2"/>
<comment type="similarity">
    <text evidence="1">Belongs to the glycosyl hydrolase 65 family.</text>
</comment>
<dbReference type="GO" id="GO:0005975">
    <property type="term" value="P:carbohydrate metabolic process"/>
    <property type="evidence" value="ECO:0007669"/>
    <property type="project" value="InterPro"/>
</dbReference>
<evidence type="ECO:0000256" key="5">
    <source>
        <dbReference type="PIRSR" id="PIRSR036289-51"/>
    </source>
</evidence>
<dbReference type="InterPro" id="IPR017045">
    <property type="entry name" value="Malt_Pase/Glycosyl_Hdrlase"/>
</dbReference>
<keyword evidence="2" id="KW-0328">Glycosyltransferase</keyword>
<dbReference type="PANTHER" id="PTHR11051">
    <property type="entry name" value="GLYCOSYL HYDROLASE-RELATED"/>
    <property type="match status" value="1"/>
</dbReference>
<dbReference type="InterPro" id="IPR005194">
    <property type="entry name" value="Glyco_hydro_65_C"/>
</dbReference>
<evidence type="ECO:0000256" key="1">
    <source>
        <dbReference type="ARBA" id="ARBA00006768"/>
    </source>
</evidence>
<evidence type="ECO:0000256" key="4">
    <source>
        <dbReference type="PIRSR" id="PIRSR036289-50"/>
    </source>
</evidence>
<dbReference type="Gene3D" id="1.50.10.10">
    <property type="match status" value="1"/>
</dbReference>
<protein>
    <submittedName>
        <fullName evidence="9">Glycoside hydrolase family 65 protein</fullName>
    </submittedName>
</protein>
<dbReference type="PANTHER" id="PTHR11051:SF8">
    <property type="entry name" value="PROTEIN-GLUCOSYLGALACTOSYLHYDROXYLYSINE GLUCOSIDASE"/>
    <property type="match status" value="1"/>
</dbReference>
<dbReference type="InterPro" id="IPR011013">
    <property type="entry name" value="Gal_mutarotase_sf_dom"/>
</dbReference>
<feature type="binding site" evidence="5">
    <location>
        <begin position="620"/>
        <end position="621"/>
    </location>
    <ligand>
        <name>substrate</name>
    </ligand>
</feature>
<dbReference type="SUPFAM" id="SSF48208">
    <property type="entry name" value="Six-hairpin glycosidases"/>
    <property type="match status" value="1"/>
</dbReference>
<dbReference type="GO" id="GO:0016757">
    <property type="term" value="F:glycosyltransferase activity"/>
    <property type="evidence" value="ECO:0007669"/>
    <property type="project" value="UniProtKB-KW"/>
</dbReference>
<dbReference type="InterPro" id="IPR012341">
    <property type="entry name" value="6hp_glycosidase-like_sf"/>
</dbReference>
<dbReference type="InterPro" id="IPR005195">
    <property type="entry name" value="Glyco_hydro_65_M"/>
</dbReference>
<feature type="domain" description="Glycoside hydrolase family 65 C-terminal" evidence="7">
    <location>
        <begin position="719"/>
        <end position="779"/>
    </location>
</feature>
<dbReference type="PIRSF" id="PIRSF036289">
    <property type="entry name" value="Glycosyl_hydrolase_malt_phosph"/>
    <property type="match status" value="1"/>
</dbReference>
<keyword evidence="9" id="KW-0378">Hydrolase</keyword>
<sequence length="791" mass="90897">MNYLKYDTKNKVISQEIFNPNVTAKTESIFSLGNGYLGIRSADEEKSVFNKEDFFVNGIFNKDSEDEVSELANLADLMTNTISLDGVVFQIENNDIYKKSLDIKKGILTREIIAKRSYGTFKLNFERFVSQSDLNVYGQKITIEVLELNNKENIDVRIYPSIDATVTNSGTQHFSEGSKLRPTQTSLRMQQKTTFSKRLVVHNLVTKFLVNGELIQGGTDDYVIEIKRRLIRFNIKTNTKAGDKLELFKLMSVHTSVDDANEILSDETVVKNADLKLEFLQQSDYETLKNESIEKMNEKVWNQFDVEIVGDEKSEYEKLALDFGIFHLNSFVPKHSTFLNVGAKGLSGEGYQGHTYWDTEFFINPNYLFTEPKIVRNLLTYRYRGIESARNKAKEVKLREQESNLEGAQYPWEMAWPTDGEVCPYWGQADVVSGQQVPIASRRQEIHVSADVAFAIHQYYNITQDQQFMDTMGYEMIIDTAIFYSNRAEKQNDGTYSINDVMGPNEYKGNIDNNAYINRLAKYNIDLALNYIEKLSKNNPQLLKEIESKIPYAVNVDKLKEVSQKLKQQNPNKDLIIAENDQFLALPRIDVTPFQLLGDAGKKLFSTKEGHKRLCSQLVKQADVVLLTYLMPELYDYQTRKANFEFYEPITTHDSSLSAATYAIEAIRLRKMSKAYQLFRYALDIDMGQNMHSSDAGIHAGSLAAIWQMIVFGYGGLSYYDDKITLDPILPENWSKLRYKFSYLNTLIEVNVNKDHFTVRTVKQGQSVKLWVRNSLVELTNDELKFEVRHA</sequence>
<gene>
    <name evidence="9" type="ORF">FRW55_02140</name>
</gene>
<evidence type="ECO:0000256" key="2">
    <source>
        <dbReference type="ARBA" id="ARBA00022676"/>
    </source>
</evidence>
<keyword evidence="3" id="KW-0808">Transferase</keyword>
<feature type="binding site" evidence="5">
    <location>
        <begin position="357"/>
        <end position="358"/>
    </location>
    <ligand>
        <name>substrate</name>
    </ligand>
</feature>
<evidence type="ECO:0000313" key="10">
    <source>
        <dbReference type="Proteomes" id="UP000318927"/>
    </source>
</evidence>
<feature type="domain" description="Glycoside hydrolase family 65 N-terminal" evidence="8">
    <location>
        <begin position="16"/>
        <end position="256"/>
    </location>
</feature>
<dbReference type="SUPFAM" id="SSF74650">
    <property type="entry name" value="Galactose mutarotase-like"/>
    <property type="match status" value="1"/>
</dbReference>
<dbReference type="Pfam" id="PF03632">
    <property type="entry name" value="Glyco_hydro_65m"/>
    <property type="match status" value="1"/>
</dbReference>
<accession>A0A5B8K6U2</accession>
<dbReference type="Pfam" id="PF03633">
    <property type="entry name" value="Glyco_hydro_65C"/>
    <property type="match status" value="1"/>
</dbReference>
<dbReference type="InterPro" id="IPR037018">
    <property type="entry name" value="GH65_N"/>
</dbReference>
<keyword evidence="10" id="KW-1185">Reference proteome</keyword>
<dbReference type="KEGG" id="mans:FRW55_02140"/>
<feature type="domain" description="Glycoside hydrolase family 65 central catalytic" evidence="6">
    <location>
        <begin position="323"/>
        <end position="708"/>
    </location>
</feature>
<reference evidence="9 10" key="1">
    <citation type="journal article" date="2019" name="Microbiol. Resour. Announc.">
        <title>Complete Genome Sequences of Three Mycoplasma anserisalpingitis (Mycoplasma sp. 1220) Strains.</title>
        <authorList>
            <person name="Grozner D."/>
            <person name="Forro B."/>
            <person name="Kovacs A.B."/>
            <person name="Marton S."/>
            <person name="Banyai K."/>
            <person name="Kreizinger Z."/>
            <person name="Sulyok K.M."/>
            <person name="Gyuranecz M."/>
        </authorList>
    </citation>
    <scope>NUCLEOTIDE SEQUENCE [LARGE SCALE GENOMIC DNA]</scope>
    <source>
        <strain evidence="9 10">ATCC:BAA-2147</strain>
    </source>
</reference>
<dbReference type="GO" id="GO:0030246">
    <property type="term" value="F:carbohydrate binding"/>
    <property type="evidence" value="ECO:0007669"/>
    <property type="project" value="InterPro"/>
</dbReference>
<dbReference type="InterPro" id="IPR005196">
    <property type="entry name" value="Glyco_hydro_65_N"/>
</dbReference>
<dbReference type="GO" id="GO:0004553">
    <property type="term" value="F:hydrolase activity, hydrolyzing O-glycosyl compounds"/>
    <property type="evidence" value="ECO:0007669"/>
    <property type="project" value="TreeGrafter"/>
</dbReference>
<dbReference type="RefSeq" id="WP_146368537.1">
    <property type="nucleotide sequence ID" value="NZ_CP042295.1"/>
</dbReference>
<dbReference type="InterPro" id="IPR008928">
    <property type="entry name" value="6-hairpin_glycosidase_sf"/>
</dbReference>
<dbReference type="Gene3D" id="2.60.420.10">
    <property type="entry name" value="Maltose phosphorylase, domain 3"/>
    <property type="match status" value="1"/>
</dbReference>
<dbReference type="Pfam" id="PF03636">
    <property type="entry name" value="Glyco_hydro_65N"/>
    <property type="match status" value="1"/>
</dbReference>
<dbReference type="OrthoDB" id="9758855at2"/>
<evidence type="ECO:0000259" key="6">
    <source>
        <dbReference type="Pfam" id="PF03632"/>
    </source>
</evidence>
<proteinExistence type="inferred from homology"/>
<evidence type="ECO:0000259" key="7">
    <source>
        <dbReference type="Pfam" id="PF03633"/>
    </source>
</evidence>
<name>A0A5B8K6U2_9MOLU</name>
<dbReference type="Proteomes" id="UP000318927">
    <property type="component" value="Chromosome"/>
</dbReference>
<evidence type="ECO:0000256" key="3">
    <source>
        <dbReference type="ARBA" id="ARBA00022679"/>
    </source>
</evidence>
<organism evidence="9 10">
    <name type="scientific">Mycoplasma anserisalpingitidis</name>
    <dbReference type="NCBI Taxonomy" id="519450"/>
    <lineage>
        <taxon>Bacteria</taxon>
        <taxon>Bacillati</taxon>
        <taxon>Mycoplasmatota</taxon>
        <taxon>Mollicutes</taxon>
        <taxon>Mycoplasmataceae</taxon>
        <taxon>Mycoplasma</taxon>
    </lineage>
</organism>